<dbReference type="RefSeq" id="WP_093729994.1">
    <property type="nucleotide sequence ID" value="NZ_FMYW01000005.1"/>
</dbReference>
<reference evidence="2" key="1">
    <citation type="submission" date="2016-10" db="EMBL/GenBank/DDBJ databases">
        <authorList>
            <person name="Varghese N."/>
            <person name="Submissions S."/>
        </authorList>
    </citation>
    <scope>NUCLEOTIDE SEQUENCE [LARGE SCALE GENOMIC DNA]</scope>
    <source>
        <strain evidence="2">DSM 11005</strain>
    </source>
</reference>
<evidence type="ECO:0000313" key="2">
    <source>
        <dbReference type="Proteomes" id="UP000198943"/>
    </source>
</evidence>
<evidence type="ECO:0000313" key="1">
    <source>
        <dbReference type="EMBL" id="SDC33494.1"/>
    </source>
</evidence>
<protein>
    <submittedName>
        <fullName evidence="1">Uncharacterized protein</fullName>
    </submittedName>
</protein>
<sequence>MIYFKTLNGKAIRYHNKLNVKKVYDHEYPEWFKKYYPDENVCVAVCVCIGKRPIWSVGSYAERWNTFVPDNYDKLPISEQRKIFDDYNELTGDELHLLEHLVRTVVVPVINSICHDNDNSEDQIIDIRNMFATECHNMGYIIAKTANTNNDL</sequence>
<organism evidence="1 2">
    <name type="scientific">Succiniclasticum ruminis</name>
    <dbReference type="NCBI Taxonomy" id="40841"/>
    <lineage>
        <taxon>Bacteria</taxon>
        <taxon>Bacillati</taxon>
        <taxon>Bacillota</taxon>
        <taxon>Negativicutes</taxon>
        <taxon>Acidaminococcales</taxon>
        <taxon>Acidaminococcaceae</taxon>
        <taxon>Succiniclasticum</taxon>
    </lineage>
</organism>
<gene>
    <name evidence="1" type="ORF">SAMN04487864_10553</name>
</gene>
<proteinExistence type="predicted"/>
<dbReference type="Proteomes" id="UP000198943">
    <property type="component" value="Unassembled WGS sequence"/>
</dbReference>
<dbReference type="EMBL" id="FMYW01000005">
    <property type="protein sequence ID" value="SDC33494.1"/>
    <property type="molecule type" value="Genomic_DNA"/>
</dbReference>
<keyword evidence="2" id="KW-1185">Reference proteome</keyword>
<name>A0A1G6KR91_9FIRM</name>
<dbReference type="AlphaFoldDB" id="A0A1G6KR91"/>
<accession>A0A1G6KR91</accession>